<accession>A0AAD6BS74</accession>
<protein>
    <submittedName>
        <fullName evidence="2">Uncharacterized protein</fullName>
    </submittedName>
</protein>
<feature type="non-terminal residue" evidence="2">
    <location>
        <position position="1"/>
    </location>
</feature>
<evidence type="ECO:0000256" key="1">
    <source>
        <dbReference type="SAM" id="Coils"/>
    </source>
</evidence>
<dbReference type="EMBL" id="JAPTMU010000001">
    <property type="protein sequence ID" value="KAJ4948465.1"/>
    <property type="molecule type" value="Genomic_DNA"/>
</dbReference>
<dbReference type="AlphaFoldDB" id="A0AAD6BS74"/>
<gene>
    <name evidence="2" type="ORF">JOQ06_019999</name>
</gene>
<keyword evidence="3" id="KW-1185">Reference proteome</keyword>
<evidence type="ECO:0000313" key="3">
    <source>
        <dbReference type="Proteomes" id="UP001219934"/>
    </source>
</evidence>
<comment type="caution">
    <text evidence="2">The sequence shown here is derived from an EMBL/GenBank/DDBJ whole genome shotgun (WGS) entry which is preliminary data.</text>
</comment>
<organism evidence="2 3">
    <name type="scientific">Pogonophryne albipinna</name>
    <dbReference type="NCBI Taxonomy" id="1090488"/>
    <lineage>
        <taxon>Eukaryota</taxon>
        <taxon>Metazoa</taxon>
        <taxon>Chordata</taxon>
        <taxon>Craniata</taxon>
        <taxon>Vertebrata</taxon>
        <taxon>Euteleostomi</taxon>
        <taxon>Actinopterygii</taxon>
        <taxon>Neopterygii</taxon>
        <taxon>Teleostei</taxon>
        <taxon>Neoteleostei</taxon>
        <taxon>Acanthomorphata</taxon>
        <taxon>Eupercaria</taxon>
        <taxon>Perciformes</taxon>
        <taxon>Notothenioidei</taxon>
        <taxon>Pogonophryne</taxon>
    </lineage>
</organism>
<keyword evidence="1" id="KW-0175">Coiled coil</keyword>
<proteinExistence type="predicted"/>
<dbReference type="Proteomes" id="UP001219934">
    <property type="component" value="Unassembled WGS sequence"/>
</dbReference>
<sequence>TKKRTDEMDKDIQNLQTKLQTTEEGMKQWVKEVEEWAASNNNKDRKPKRDIIAKNKRKLEEAIAVYNNLVPDTEAVDTADAVLSQDFPIWPWDSASTVPLETKKMAFDKVMLLSRLREEDGILIKEMKNHCRYLTGSSRAVQREIQQIEKDLCCPFAMSLEAYEGLKDLLKKRLQEMEKQMEEAFSTYRNVLMDPTALQEEDNEGEEEVWDAEICLTLDDTDSSDDEKQD</sequence>
<evidence type="ECO:0000313" key="2">
    <source>
        <dbReference type="EMBL" id="KAJ4948465.1"/>
    </source>
</evidence>
<feature type="coiled-coil region" evidence="1">
    <location>
        <begin position="160"/>
        <end position="194"/>
    </location>
</feature>
<reference evidence="2" key="1">
    <citation type="submission" date="2022-11" db="EMBL/GenBank/DDBJ databases">
        <title>Chromosome-level genome of Pogonophryne albipinna.</title>
        <authorList>
            <person name="Jo E."/>
        </authorList>
    </citation>
    <scope>NUCLEOTIDE SEQUENCE</scope>
    <source>
        <strain evidence="2">SGF0006</strain>
        <tissue evidence="2">Muscle</tissue>
    </source>
</reference>
<name>A0AAD6BS74_9TELE</name>